<keyword evidence="8" id="KW-1185">Reference proteome</keyword>
<comment type="subcellular location">
    <subcellularLocation>
        <location evidence="1">Secreted</location>
    </subcellularLocation>
</comment>
<evidence type="ECO:0000256" key="4">
    <source>
        <dbReference type="ARBA" id="ARBA00022729"/>
    </source>
</evidence>
<feature type="domain" description="DAN" evidence="6">
    <location>
        <begin position="107"/>
        <end position="170"/>
    </location>
</feature>
<evidence type="ECO:0000259" key="6">
    <source>
        <dbReference type="Pfam" id="PF03045"/>
    </source>
</evidence>
<evidence type="ECO:0000256" key="5">
    <source>
        <dbReference type="ARBA" id="ARBA00023157"/>
    </source>
</evidence>
<dbReference type="Gene3D" id="2.10.90.10">
    <property type="entry name" value="Cystine-knot cytokines"/>
    <property type="match status" value="1"/>
</dbReference>
<dbReference type="GO" id="GO:0048018">
    <property type="term" value="F:receptor ligand activity"/>
    <property type="evidence" value="ECO:0007669"/>
    <property type="project" value="TreeGrafter"/>
</dbReference>
<keyword evidence="3" id="KW-0964">Secreted</keyword>
<proteinExistence type="inferred from homology"/>
<dbReference type="Pfam" id="PF03045">
    <property type="entry name" value="DAN"/>
    <property type="match status" value="1"/>
</dbReference>
<dbReference type="Ensembl" id="ENSDCDT00010068017.1">
    <property type="protein sequence ID" value="ENSDCDP00010057337.1"/>
    <property type="gene ID" value="ENSDCDG00010032497.1"/>
</dbReference>
<dbReference type="PANTHER" id="PTHR15283">
    <property type="entry name" value="GREMLIN 1"/>
    <property type="match status" value="1"/>
</dbReference>
<evidence type="ECO:0000313" key="8">
    <source>
        <dbReference type="Proteomes" id="UP000694580"/>
    </source>
</evidence>
<keyword evidence="5" id="KW-1015">Disulfide bond</keyword>
<dbReference type="Proteomes" id="UP000694580">
    <property type="component" value="Chromosome 14"/>
</dbReference>
<dbReference type="GO" id="GO:0009887">
    <property type="term" value="P:animal organ morphogenesis"/>
    <property type="evidence" value="ECO:0007669"/>
    <property type="project" value="TreeGrafter"/>
</dbReference>
<protein>
    <recommendedName>
        <fullName evidence="6">DAN domain-containing protein</fullName>
    </recommendedName>
</protein>
<accession>A0AAY4EI92</accession>
<dbReference type="GeneTree" id="ENSGT00940000154209"/>
<dbReference type="PANTHER" id="PTHR15283:SF3">
    <property type="entry name" value="GREMLIN-1"/>
    <property type="match status" value="1"/>
</dbReference>
<dbReference type="InterPro" id="IPR029034">
    <property type="entry name" value="Cystine-knot_cytokine"/>
</dbReference>
<dbReference type="InterPro" id="IPR004133">
    <property type="entry name" value="DAN_dom"/>
</dbReference>
<gene>
    <name evidence="7" type="primary">LOC114763654</name>
</gene>
<dbReference type="GO" id="GO:0038098">
    <property type="term" value="P:sequestering of BMP from receptor via BMP binding"/>
    <property type="evidence" value="ECO:0007669"/>
    <property type="project" value="TreeGrafter"/>
</dbReference>
<comment type="similarity">
    <text evidence="2">Belongs to the DAN family.</text>
</comment>
<keyword evidence="4" id="KW-0732">Signal</keyword>
<evidence type="ECO:0000313" key="7">
    <source>
        <dbReference type="Ensembl" id="ENSDCDP00010057337.1"/>
    </source>
</evidence>
<reference evidence="7" key="2">
    <citation type="submission" date="2025-08" db="UniProtKB">
        <authorList>
            <consortium name="Ensembl"/>
        </authorList>
    </citation>
    <scope>IDENTIFICATION</scope>
</reference>
<reference evidence="7" key="3">
    <citation type="submission" date="2025-09" db="UniProtKB">
        <authorList>
            <consortium name="Ensembl"/>
        </authorList>
    </citation>
    <scope>IDENTIFICATION</scope>
</reference>
<dbReference type="AlphaFoldDB" id="A0AAY4EI92"/>
<dbReference type="GO" id="GO:0005615">
    <property type="term" value="C:extracellular space"/>
    <property type="evidence" value="ECO:0007669"/>
    <property type="project" value="TreeGrafter"/>
</dbReference>
<reference evidence="7 8" key="1">
    <citation type="submission" date="2020-06" db="EMBL/GenBank/DDBJ databases">
        <authorList>
            <consortium name="Wellcome Sanger Institute Data Sharing"/>
        </authorList>
    </citation>
    <scope>NUCLEOTIDE SEQUENCE [LARGE SCALE GENOMIC DNA]</scope>
</reference>
<dbReference type="GO" id="GO:0036122">
    <property type="term" value="F:BMP binding"/>
    <property type="evidence" value="ECO:0007669"/>
    <property type="project" value="TreeGrafter"/>
</dbReference>
<evidence type="ECO:0000256" key="1">
    <source>
        <dbReference type="ARBA" id="ARBA00004613"/>
    </source>
</evidence>
<organism evidence="7 8">
    <name type="scientific">Denticeps clupeoides</name>
    <name type="common">denticle herring</name>
    <dbReference type="NCBI Taxonomy" id="299321"/>
    <lineage>
        <taxon>Eukaryota</taxon>
        <taxon>Metazoa</taxon>
        <taxon>Chordata</taxon>
        <taxon>Craniata</taxon>
        <taxon>Vertebrata</taxon>
        <taxon>Euteleostomi</taxon>
        <taxon>Actinopterygii</taxon>
        <taxon>Neopterygii</taxon>
        <taxon>Teleostei</taxon>
        <taxon>Clupei</taxon>
        <taxon>Clupeiformes</taxon>
        <taxon>Denticipitoidei</taxon>
        <taxon>Denticipitidae</taxon>
        <taxon>Denticeps</taxon>
    </lineage>
</organism>
<evidence type="ECO:0000256" key="3">
    <source>
        <dbReference type="ARBA" id="ARBA00022525"/>
    </source>
</evidence>
<name>A0AAY4EI92_9TELE</name>
<evidence type="ECO:0000256" key="2">
    <source>
        <dbReference type="ARBA" id="ARBA00007872"/>
    </source>
</evidence>
<sequence>MCFLSCIPEVINGALNKFINRTPTNTPQSETAVFSTASPVLSTLNTKCKLPAECRTHQISSVEVGKTGCFSPKVTKNEAVRKFLHLRFSLGRSRKDPNFVTQSAEEVLESSQEALHITQRRYLKRDWCKTQPLKQTICDEACGSRTIINRFCYEQCNSSYIPRHEEEAACQAVALHLHRPGLGRDRIQTETESAVPIQNRLAFGHE</sequence>